<evidence type="ECO:0000313" key="1">
    <source>
        <dbReference type="EMBL" id="KAI7982067.1"/>
    </source>
</evidence>
<dbReference type="EMBL" id="CM045768">
    <property type="protein sequence ID" value="KAI7982067.1"/>
    <property type="molecule type" value="Genomic_DNA"/>
</dbReference>
<proteinExistence type="predicted"/>
<dbReference type="Proteomes" id="UP001060215">
    <property type="component" value="Chromosome 11"/>
</dbReference>
<name>A0ACC0F1Y2_9ERIC</name>
<sequence>MGGITSSIAAKFAFFPPSPPSYTLISDDSYTGRFYIPEALRGTTLEKFKLDNEWKCYVGLLATASVASPQAGPACFVRNALTLGGHTDLRRFRQWWRIWISRKRERDFHTEAGSGKLRPYSGVEDSNDDVVGVIGVRPEDAGINEAEKAMGVSEVDVVEMVRENEDDVGNTAEIGALGGNEVGREADGGGVGNEER</sequence>
<keyword evidence="2" id="KW-1185">Reference proteome</keyword>
<accession>A0ACC0F1Y2</accession>
<organism evidence="1 2">
    <name type="scientific">Camellia lanceoleosa</name>
    <dbReference type="NCBI Taxonomy" id="1840588"/>
    <lineage>
        <taxon>Eukaryota</taxon>
        <taxon>Viridiplantae</taxon>
        <taxon>Streptophyta</taxon>
        <taxon>Embryophyta</taxon>
        <taxon>Tracheophyta</taxon>
        <taxon>Spermatophyta</taxon>
        <taxon>Magnoliopsida</taxon>
        <taxon>eudicotyledons</taxon>
        <taxon>Gunneridae</taxon>
        <taxon>Pentapetalae</taxon>
        <taxon>asterids</taxon>
        <taxon>Ericales</taxon>
        <taxon>Theaceae</taxon>
        <taxon>Camellia</taxon>
    </lineage>
</organism>
<reference evidence="1 2" key="1">
    <citation type="journal article" date="2022" name="Plant J.">
        <title>Chromosome-level genome of Camellia lanceoleosa provides a valuable resource for understanding genome evolution and self-incompatibility.</title>
        <authorList>
            <person name="Gong W."/>
            <person name="Xiao S."/>
            <person name="Wang L."/>
            <person name="Liao Z."/>
            <person name="Chang Y."/>
            <person name="Mo W."/>
            <person name="Hu G."/>
            <person name="Li W."/>
            <person name="Zhao G."/>
            <person name="Zhu H."/>
            <person name="Hu X."/>
            <person name="Ji K."/>
            <person name="Xiang X."/>
            <person name="Song Q."/>
            <person name="Yuan D."/>
            <person name="Jin S."/>
            <person name="Zhang L."/>
        </authorList>
    </citation>
    <scope>NUCLEOTIDE SEQUENCE [LARGE SCALE GENOMIC DNA]</scope>
    <source>
        <strain evidence="1">SQ_2022a</strain>
    </source>
</reference>
<gene>
    <name evidence="1" type="ORF">LOK49_LG15G02365</name>
</gene>
<protein>
    <submittedName>
        <fullName evidence="1">Uncharacterized protein</fullName>
    </submittedName>
</protein>
<comment type="caution">
    <text evidence="1">The sequence shown here is derived from an EMBL/GenBank/DDBJ whole genome shotgun (WGS) entry which is preliminary data.</text>
</comment>
<evidence type="ECO:0000313" key="2">
    <source>
        <dbReference type="Proteomes" id="UP001060215"/>
    </source>
</evidence>